<comment type="function">
    <text evidence="11">Catalyzes the specific phosphorylation of the 3-hydroxyl group of shikimic acid using ATP as a cosubstrate.</text>
</comment>
<accession>A0A6N7EVL5</accession>
<dbReference type="AlphaFoldDB" id="A0A6N7EVL5"/>
<keyword evidence="11" id="KW-0460">Magnesium</keyword>
<protein>
    <recommendedName>
        <fullName evidence="3 11">Shikimate kinase</fullName>
        <shortName evidence="11">SK</shortName>
        <ecNumber evidence="3 11">2.7.1.71</ecNumber>
    </recommendedName>
</protein>
<evidence type="ECO:0000256" key="1">
    <source>
        <dbReference type="ARBA" id="ARBA00004842"/>
    </source>
</evidence>
<dbReference type="EMBL" id="WHNW01000011">
    <property type="protein sequence ID" value="MPV86804.1"/>
    <property type="molecule type" value="Genomic_DNA"/>
</dbReference>
<dbReference type="RefSeq" id="WP_152810796.1">
    <property type="nucleotide sequence ID" value="NZ_WHNW01000011.1"/>
</dbReference>
<evidence type="ECO:0000256" key="9">
    <source>
        <dbReference type="ARBA" id="ARBA00023141"/>
    </source>
</evidence>
<dbReference type="EC" id="2.7.1.71" evidence="3 11"/>
<feature type="binding site" evidence="11">
    <location>
        <begin position="15"/>
        <end position="20"/>
    </location>
    <ligand>
        <name>ATP</name>
        <dbReference type="ChEBI" id="CHEBI:30616"/>
    </ligand>
</feature>
<evidence type="ECO:0000256" key="5">
    <source>
        <dbReference type="ARBA" id="ARBA00022679"/>
    </source>
</evidence>
<keyword evidence="5 11" id="KW-0808">Transferase</keyword>
<comment type="subcellular location">
    <subcellularLocation>
        <location evidence="11">Cytoplasm</location>
    </subcellularLocation>
</comment>
<keyword evidence="8 11" id="KW-0067">ATP-binding</keyword>
<keyword evidence="9 11" id="KW-0057">Aromatic amino acid biosynthesis</keyword>
<evidence type="ECO:0000256" key="2">
    <source>
        <dbReference type="ARBA" id="ARBA00006997"/>
    </source>
</evidence>
<proteinExistence type="inferred from homology"/>
<dbReference type="FunCoup" id="A0A6N7EVL5">
    <property type="interactions" value="492"/>
</dbReference>
<keyword evidence="13" id="KW-1185">Reference proteome</keyword>
<dbReference type="GO" id="GO:0005829">
    <property type="term" value="C:cytosol"/>
    <property type="evidence" value="ECO:0007669"/>
    <property type="project" value="TreeGrafter"/>
</dbReference>
<dbReference type="PROSITE" id="PS01128">
    <property type="entry name" value="SHIKIMATE_KINASE"/>
    <property type="match status" value="1"/>
</dbReference>
<dbReference type="Pfam" id="PF01202">
    <property type="entry name" value="SKI"/>
    <property type="match status" value="1"/>
</dbReference>
<comment type="catalytic activity">
    <reaction evidence="10 11">
        <text>shikimate + ATP = 3-phosphoshikimate + ADP + H(+)</text>
        <dbReference type="Rhea" id="RHEA:13121"/>
        <dbReference type="ChEBI" id="CHEBI:15378"/>
        <dbReference type="ChEBI" id="CHEBI:30616"/>
        <dbReference type="ChEBI" id="CHEBI:36208"/>
        <dbReference type="ChEBI" id="CHEBI:145989"/>
        <dbReference type="ChEBI" id="CHEBI:456216"/>
        <dbReference type="EC" id="2.7.1.71"/>
    </reaction>
</comment>
<dbReference type="UniPathway" id="UPA00053">
    <property type="reaction ID" value="UER00088"/>
</dbReference>
<dbReference type="GO" id="GO:0005524">
    <property type="term" value="F:ATP binding"/>
    <property type="evidence" value="ECO:0007669"/>
    <property type="project" value="UniProtKB-UniRule"/>
</dbReference>
<evidence type="ECO:0000256" key="4">
    <source>
        <dbReference type="ARBA" id="ARBA00022605"/>
    </source>
</evidence>
<feature type="binding site" evidence="11">
    <location>
        <position position="84"/>
    </location>
    <ligand>
        <name>substrate</name>
    </ligand>
</feature>
<dbReference type="GO" id="GO:0004765">
    <property type="term" value="F:shikimate kinase activity"/>
    <property type="evidence" value="ECO:0007669"/>
    <property type="project" value="UniProtKB-UniRule"/>
</dbReference>
<feature type="binding site" evidence="11">
    <location>
        <position position="122"/>
    </location>
    <ligand>
        <name>ATP</name>
        <dbReference type="ChEBI" id="CHEBI:30616"/>
    </ligand>
</feature>
<keyword evidence="6 11" id="KW-0547">Nucleotide-binding</keyword>
<comment type="pathway">
    <text evidence="1 11">Metabolic intermediate biosynthesis; chorismate biosynthesis; chorismate from D-erythrose 4-phosphate and phosphoenolpyruvate: step 5/7.</text>
</comment>
<dbReference type="SUPFAM" id="SSF52540">
    <property type="entry name" value="P-loop containing nucleoside triphosphate hydrolases"/>
    <property type="match status" value="1"/>
</dbReference>
<feature type="binding site" evidence="11">
    <location>
        <position position="61"/>
    </location>
    <ligand>
        <name>substrate</name>
    </ligand>
</feature>
<evidence type="ECO:0000256" key="3">
    <source>
        <dbReference type="ARBA" id="ARBA00012154"/>
    </source>
</evidence>
<evidence type="ECO:0000313" key="13">
    <source>
        <dbReference type="Proteomes" id="UP000471298"/>
    </source>
</evidence>
<dbReference type="HAMAP" id="MF_00109">
    <property type="entry name" value="Shikimate_kinase"/>
    <property type="match status" value="1"/>
</dbReference>
<name>A0A6N7EVL5_9GAMM</name>
<dbReference type="Gene3D" id="3.40.50.300">
    <property type="entry name" value="P-loop containing nucleotide triphosphate hydrolases"/>
    <property type="match status" value="1"/>
</dbReference>
<feature type="binding site" evidence="11">
    <location>
        <position position="37"/>
    </location>
    <ligand>
        <name>substrate</name>
    </ligand>
</feature>
<dbReference type="InterPro" id="IPR000623">
    <property type="entry name" value="Shikimate_kinase/TSH1"/>
</dbReference>
<keyword evidence="11" id="KW-0479">Metal-binding</keyword>
<comment type="subunit">
    <text evidence="11">Monomer.</text>
</comment>
<evidence type="ECO:0000256" key="6">
    <source>
        <dbReference type="ARBA" id="ARBA00022741"/>
    </source>
</evidence>
<keyword evidence="7 11" id="KW-0418">Kinase</keyword>
<comment type="cofactor">
    <cofactor evidence="11">
        <name>Mg(2+)</name>
        <dbReference type="ChEBI" id="CHEBI:18420"/>
    </cofactor>
    <text evidence="11">Binds 1 Mg(2+) ion per subunit.</text>
</comment>
<evidence type="ECO:0000256" key="8">
    <source>
        <dbReference type="ARBA" id="ARBA00022840"/>
    </source>
</evidence>
<dbReference type="GO" id="GO:0009423">
    <property type="term" value="P:chorismate biosynthetic process"/>
    <property type="evidence" value="ECO:0007669"/>
    <property type="project" value="UniProtKB-UniRule"/>
</dbReference>
<dbReference type="GO" id="GO:0009073">
    <property type="term" value="P:aromatic amino acid family biosynthetic process"/>
    <property type="evidence" value="ECO:0007669"/>
    <property type="project" value="UniProtKB-KW"/>
</dbReference>
<dbReference type="GO" id="GO:0008652">
    <property type="term" value="P:amino acid biosynthetic process"/>
    <property type="evidence" value="ECO:0007669"/>
    <property type="project" value="UniProtKB-KW"/>
</dbReference>
<keyword evidence="11" id="KW-0963">Cytoplasm</keyword>
<comment type="caution">
    <text evidence="12">The sequence shown here is derived from an EMBL/GenBank/DDBJ whole genome shotgun (WGS) entry which is preliminary data.</text>
</comment>
<reference evidence="12 13" key="1">
    <citation type="submission" date="2019-10" db="EMBL/GenBank/DDBJ databases">
        <title>Cardiobacteriales fam. a chemoheterotrophic member of the order Cardiobacteriales, and proposal of Cardiobacteriales fam. nov.</title>
        <authorList>
            <person name="Wang C."/>
        </authorList>
    </citation>
    <scope>NUCLEOTIDE SEQUENCE [LARGE SCALE GENOMIC DNA]</scope>
    <source>
        <strain evidence="12 13">ML27</strain>
    </source>
</reference>
<dbReference type="InParanoid" id="A0A6N7EVL5"/>
<dbReference type="CDD" id="cd00464">
    <property type="entry name" value="SK"/>
    <property type="match status" value="1"/>
</dbReference>
<feature type="binding site" evidence="11">
    <location>
        <position position="19"/>
    </location>
    <ligand>
        <name>Mg(2+)</name>
        <dbReference type="ChEBI" id="CHEBI:18420"/>
    </ligand>
</feature>
<dbReference type="InterPro" id="IPR031322">
    <property type="entry name" value="Shikimate/glucono_kinase"/>
</dbReference>
<evidence type="ECO:0000256" key="11">
    <source>
        <dbReference type="HAMAP-Rule" id="MF_00109"/>
    </source>
</evidence>
<dbReference type="InterPro" id="IPR023000">
    <property type="entry name" value="Shikimate_kinase_CS"/>
</dbReference>
<dbReference type="PANTHER" id="PTHR21087:SF16">
    <property type="entry name" value="SHIKIMATE KINASE 1, CHLOROPLASTIC"/>
    <property type="match status" value="1"/>
</dbReference>
<sequence length="175" mass="19619">MIELTGNIVLVGPMGAGKTTLGKKIAQHFHVPFIDVDDTIEQHLGVDIQTIFDTEGESGFRSREAAVLDKIFETNHCAVIATGGGCVLTEACRQMIMRQRLVVHTDVGLNQQYIRLRHDKKRPILQQGNLKNTLKRLRAERHELYCGVADLYLLTDGRSFRSMIQCVESALTDQV</sequence>
<feature type="binding site" evidence="11">
    <location>
        <position position="158"/>
    </location>
    <ligand>
        <name>ATP</name>
        <dbReference type="ChEBI" id="CHEBI:30616"/>
    </ligand>
</feature>
<organism evidence="12 13">
    <name type="scientific">Ostreibacterium oceani</name>
    <dbReference type="NCBI Taxonomy" id="2654998"/>
    <lineage>
        <taxon>Bacteria</taxon>
        <taxon>Pseudomonadati</taxon>
        <taxon>Pseudomonadota</taxon>
        <taxon>Gammaproteobacteria</taxon>
        <taxon>Cardiobacteriales</taxon>
        <taxon>Ostreibacteriaceae</taxon>
        <taxon>Ostreibacterium</taxon>
    </lineage>
</organism>
<dbReference type="InterPro" id="IPR027417">
    <property type="entry name" value="P-loop_NTPase"/>
</dbReference>
<feature type="binding site" evidence="11">
    <location>
        <position position="141"/>
    </location>
    <ligand>
        <name>substrate</name>
    </ligand>
</feature>
<evidence type="ECO:0000256" key="10">
    <source>
        <dbReference type="ARBA" id="ARBA00048567"/>
    </source>
</evidence>
<dbReference type="PANTHER" id="PTHR21087">
    <property type="entry name" value="SHIKIMATE KINASE"/>
    <property type="match status" value="1"/>
</dbReference>
<evidence type="ECO:0000313" key="12">
    <source>
        <dbReference type="EMBL" id="MPV86804.1"/>
    </source>
</evidence>
<gene>
    <name evidence="11" type="primary">aroK</name>
    <name evidence="12" type="ORF">GCU85_08705</name>
</gene>
<keyword evidence="4 11" id="KW-0028">Amino-acid biosynthesis</keyword>
<evidence type="ECO:0000256" key="7">
    <source>
        <dbReference type="ARBA" id="ARBA00022777"/>
    </source>
</evidence>
<dbReference type="Proteomes" id="UP000471298">
    <property type="component" value="Unassembled WGS sequence"/>
</dbReference>
<dbReference type="GO" id="GO:0000287">
    <property type="term" value="F:magnesium ion binding"/>
    <property type="evidence" value="ECO:0007669"/>
    <property type="project" value="UniProtKB-UniRule"/>
</dbReference>
<comment type="similarity">
    <text evidence="2 11">Belongs to the shikimate kinase family.</text>
</comment>
<dbReference type="PRINTS" id="PR01100">
    <property type="entry name" value="SHIKIMTKNASE"/>
</dbReference>